<dbReference type="GO" id="GO:0032259">
    <property type="term" value="P:methylation"/>
    <property type="evidence" value="ECO:0007669"/>
    <property type="project" value="UniProtKB-KW"/>
</dbReference>
<name>A0A511ZL17_9BACI</name>
<dbReference type="InterPro" id="IPR029063">
    <property type="entry name" value="SAM-dependent_MTases_sf"/>
</dbReference>
<evidence type="ECO:0000313" key="3">
    <source>
        <dbReference type="Proteomes" id="UP000321558"/>
    </source>
</evidence>
<dbReference type="InterPro" id="IPR025714">
    <property type="entry name" value="Methyltranfer_dom"/>
</dbReference>
<dbReference type="CDD" id="cd02440">
    <property type="entry name" value="AdoMet_MTases"/>
    <property type="match status" value="1"/>
</dbReference>
<keyword evidence="2" id="KW-0808">Transferase</keyword>
<dbReference type="AlphaFoldDB" id="A0A511ZL17"/>
<feature type="domain" description="Methyltransferase" evidence="1">
    <location>
        <begin position="41"/>
        <end position="160"/>
    </location>
</feature>
<dbReference type="Pfam" id="PF13847">
    <property type="entry name" value="Methyltransf_31"/>
    <property type="match status" value="1"/>
</dbReference>
<dbReference type="Gene3D" id="3.40.50.150">
    <property type="entry name" value="Vaccinia Virus protein VP39"/>
    <property type="match status" value="1"/>
</dbReference>
<comment type="caution">
    <text evidence="2">The sequence shown here is derived from an EMBL/GenBank/DDBJ whole genome shotgun (WGS) entry which is preliminary data.</text>
</comment>
<evidence type="ECO:0000259" key="1">
    <source>
        <dbReference type="Pfam" id="PF13847"/>
    </source>
</evidence>
<protein>
    <submittedName>
        <fullName evidence="2">SAM-dependent methyltransferase</fullName>
    </submittedName>
</protein>
<accession>A0A511ZL17</accession>
<keyword evidence="2" id="KW-0489">Methyltransferase</keyword>
<dbReference type="GO" id="GO:0008168">
    <property type="term" value="F:methyltransferase activity"/>
    <property type="evidence" value="ECO:0007669"/>
    <property type="project" value="UniProtKB-KW"/>
</dbReference>
<gene>
    <name evidence="2" type="ORF">OSO01_28910</name>
</gene>
<evidence type="ECO:0000313" key="2">
    <source>
        <dbReference type="EMBL" id="GEN88152.1"/>
    </source>
</evidence>
<keyword evidence="3" id="KW-1185">Reference proteome</keyword>
<dbReference type="RefSeq" id="WP_246145170.1">
    <property type="nucleotide sequence ID" value="NZ_BJYM01000012.1"/>
</dbReference>
<proteinExistence type="predicted"/>
<dbReference type="SUPFAM" id="SSF53335">
    <property type="entry name" value="S-adenosyl-L-methionine-dependent methyltransferases"/>
    <property type="match status" value="1"/>
</dbReference>
<dbReference type="STRING" id="582851.GCA_900162665_03741"/>
<organism evidence="2 3">
    <name type="scientific">Oceanobacillus sojae</name>
    <dbReference type="NCBI Taxonomy" id="582851"/>
    <lineage>
        <taxon>Bacteria</taxon>
        <taxon>Bacillati</taxon>
        <taxon>Bacillota</taxon>
        <taxon>Bacilli</taxon>
        <taxon>Bacillales</taxon>
        <taxon>Bacillaceae</taxon>
        <taxon>Oceanobacillus</taxon>
    </lineage>
</organism>
<sequence>MKENNLKKARKIIEKYDIYKNDPIQEIQLAHRIHLVEAFDIKEGMHVLEIGCGQGDTTLVLADAVGESGRVTAIDIASKEYGAPLTLEEAANRIMRTSLGDRISFHFETDFLAFEEETAFAFDAVVLSHASWYFENEQTLIDYIDKVKEIANQICFAEWDLDYTRSGQRAHFLAASLLALHSSQIGNGGNIQCLFGKRQVKGILENTGFQITRETIIDAAYLQDGGWEINEANDIRTDFDQNGEAYQSLINIYYHLMNHQQEEAKSLDSFVICAKR</sequence>
<dbReference type="EMBL" id="BJYM01000012">
    <property type="protein sequence ID" value="GEN88152.1"/>
    <property type="molecule type" value="Genomic_DNA"/>
</dbReference>
<dbReference type="Proteomes" id="UP000321558">
    <property type="component" value="Unassembled WGS sequence"/>
</dbReference>
<reference evidence="2 3" key="1">
    <citation type="submission" date="2019-07" db="EMBL/GenBank/DDBJ databases">
        <title>Whole genome shotgun sequence of Oceanobacillus sojae NBRC 105379.</title>
        <authorList>
            <person name="Hosoyama A."/>
            <person name="Uohara A."/>
            <person name="Ohji S."/>
            <person name="Ichikawa N."/>
        </authorList>
    </citation>
    <scope>NUCLEOTIDE SEQUENCE [LARGE SCALE GENOMIC DNA]</scope>
    <source>
        <strain evidence="2 3">NBRC 105379</strain>
    </source>
</reference>